<dbReference type="InterPro" id="IPR001750">
    <property type="entry name" value="ND/Mrp_TM"/>
</dbReference>
<evidence type="ECO:0000259" key="10">
    <source>
        <dbReference type="Pfam" id="PF00361"/>
    </source>
</evidence>
<keyword evidence="12" id="KW-1185">Reference proteome</keyword>
<keyword evidence="6 9" id="KW-1133">Transmembrane helix</keyword>
<gene>
    <name evidence="11" type="ORF">SAMN05444370_10213</name>
</gene>
<keyword evidence="5 8" id="KW-0812">Transmembrane</keyword>
<feature type="transmembrane region" description="Helical" evidence="9">
    <location>
        <begin position="212"/>
        <end position="231"/>
    </location>
</feature>
<sequence>MNHWIIAPIVLPALVAPLIVLALRYDLLLQRVASLAACAGLLGLAVGLIAMAGEGPPQAYLLGDWPAPFGIVLVLDRLSAMMVLLTALLGLGVAGYAAGSGWDTRGRHFHALLQFQLMGLCGAFLTGDLFNLFVFFEVLLIASYGLMLHGGGAARLKAGVHYIVANLAGSTLFLFAVGAIYAATGTLNMADLAVKAGSATAENADLLRVGGLLLLAVFALKAALVPLHFWLPTAYAAAPAPSAALFAVMTKVGAYSVLRVYTLIFGAEAGSSAWLAADWLIPAALVTLAVGAVGVLGARRLGALVCFSVVASMGTVMAGVGLFTERSAAAAMFYMAHSTLAAAALFLIVELVSERRTRGDRIAPAPQMRHGELVGGFFMVAAIAMAGLPPLGGFLGKLMVLDAARADPAVWWIWAVVLTGSLVMVVGFARAGSVLFWRVEGEPAEGLSKPANAPLWATGAALAALAALTVWAGPVTGYMEAAAAQLHAPQDYVDAVLGAQTVAARALP</sequence>
<evidence type="ECO:0000313" key="12">
    <source>
        <dbReference type="Proteomes" id="UP000198703"/>
    </source>
</evidence>
<feature type="transmembrane region" description="Helical" evidence="9">
    <location>
        <begin position="162"/>
        <end position="183"/>
    </location>
</feature>
<feature type="transmembrane region" description="Helical" evidence="9">
    <location>
        <begin position="32"/>
        <end position="51"/>
    </location>
</feature>
<evidence type="ECO:0000313" key="11">
    <source>
        <dbReference type="EMBL" id="SDZ87937.1"/>
    </source>
</evidence>
<evidence type="ECO:0000256" key="6">
    <source>
        <dbReference type="ARBA" id="ARBA00022989"/>
    </source>
</evidence>
<feature type="domain" description="NADH:quinone oxidoreductase/Mrp antiporter transmembrane" evidence="10">
    <location>
        <begin position="127"/>
        <end position="419"/>
    </location>
</feature>
<dbReference type="InterPro" id="IPR050586">
    <property type="entry name" value="CPA3_Na-H_Antiporter_D"/>
</dbReference>
<feature type="transmembrane region" description="Helical" evidence="9">
    <location>
        <begin position="373"/>
        <end position="391"/>
    </location>
</feature>
<evidence type="ECO:0000256" key="8">
    <source>
        <dbReference type="RuleBase" id="RU000320"/>
    </source>
</evidence>
<feature type="transmembrane region" description="Helical" evidence="9">
    <location>
        <begin position="243"/>
        <end position="267"/>
    </location>
</feature>
<dbReference type="InterPro" id="IPR003918">
    <property type="entry name" value="NADH_UbQ_OxRdtase"/>
</dbReference>
<dbReference type="NCBIfam" id="NF009309">
    <property type="entry name" value="PRK12666.1"/>
    <property type="match status" value="1"/>
</dbReference>
<feature type="transmembrane region" description="Helical" evidence="9">
    <location>
        <begin position="132"/>
        <end position="150"/>
    </location>
</feature>
<dbReference type="PRINTS" id="PR01437">
    <property type="entry name" value="NUOXDRDTASE4"/>
</dbReference>
<keyword evidence="7 9" id="KW-0472">Membrane</keyword>
<dbReference type="OrthoDB" id="9768329at2"/>
<proteinExistence type="inferred from homology"/>
<feature type="transmembrane region" description="Helical" evidence="9">
    <location>
        <begin position="6"/>
        <end position="25"/>
    </location>
</feature>
<reference evidence="11 12" key="1">
    <citation type="submission" date="2016-10" db="EMBL/GenBank/DDBJ databases">
        <authorList>
            <person name="de Groot N.N."/>
        </authorList>
    </citation>
    <scope>NUCLEOTIDE SEQUENCE [LARGE SCALE GENOMIC DNA]</scope>
    <source>
        <strain evidence="11 12">DSM 15345</strain>
    </source>
</reference>
<dbReference type="Pfam" id="PF00361">
    <property type="entry name" value="Proton_antipo_M"/>
    <property type="match status" value="1"/>
</dbReference>
<dbReference type="STRING" id="89524.SAMN05444370_10213"/>
<feature type="transmembrane region" description="Helical" evidence="9">
    <location>
        <begin position="109"/>
        <end position="126"/>
    </location>
</feature>
<evidence type="ECO:0000256" key="7">
    <source>
        <dbReference type="ARBA" id="ARBA00023136"/>
    </source>
</evidence>
<comment type="subcellular location">
    <subcellularLocation>
        <location evidence="2">Cell membrane</location>
        <topology evidence="2">Multi-pass membrane protein</topology>
    </subcellularLocation>
    <subcellularLocation>
        <location evidence="8">Membrane</location>
        <topology evidence="8">Multi-pass membrane protein</topology>
    </subcellularLocation>
</comment>
<feature type="transmembrane region" description="Helical" evidence="9">
    <location>
        <begin position="329"/>
        <end position="352"/>
    </location>
</feature>
<dbReference type="GO" id="GO:0042773">
    <property type="term" value="P:ATP synthesis coupled electron transport"/>
    <property type="evidence" value="ECO:0007669"/>
    <property type="project" value="InterPro"/>
</dbReference>
<feature type="transmembrane region" description="Helical" evidence="9">
    <location>
        <begin position="453"/>
        <end position="472"/>
    </location>
</feature>
<dbReference type="RefSeq" id="WP_093248218.1">
    <property type="nucleotide sequence ID" value="NZ_FNQM01000002.1"/>
</dbReference>
<feature type="transmembrane region" description="Helical" evidence="9">
    <location>
        <begin position="71"/>
        <end position="97"/>
    </location>
</feature>
<dbReference type="GO" id="GO:0008137">
    <property type="term" value="F:NADH dehydrogenase (ubiquinone) activity"/>
    <property type="evidence" value="ECO:0007669"/>
    <property type="project" value="InterPro"/>
</dbReference>
<feature type="transmembrane region" description="Helical" evidence="9">
    <location>
        <begin position="411"/>
        <end position="432"/>
    </location>
</feature>
<keyword evidence="4" id="KW-1003">Cell membrane</keyword>
<organism evidence="11 12">
    <name type="scientific">Rubrimonas cliftonensis</name>
    <dbReference type="NCBI Taxonomy" id="89524"/>
    <lineage>
        <taxon>Bacteria</taxon>
        <taxon>Pseudomonadati</taxon>
        <taxon>Pseudomonadota</taxon>
        <taxon>Alphaproteobacteria</taxon>
        <taxon>Rhodobacterales</taxon>
        <taxon>Paracoccaceae</taxon>
        <taxon>Rubrimonas</taxon>
    </lineage>
</organism>
<protein>
    <submittedName>
        <fullName evidence="11">Multisubunit potassium/proton antiporter, PhaD subunit</fullName>
    </submittedName>
</protein>
<accession>A0A1H3WLB1</accession>
<name>A0A1H3WLB1_9RHOB</name>
<dbReference type="EMBL" id="FNQM01000002">
    <property type="protein sequence ID" value="SDZ87937.1"/>
    <property type="molecule type" value="Genomic_DNA"/>
</dbReference>
<comment type="similarity">
    <text evidence="3">Belongs to the CPA3 antiporters (TC 2.A.63) subunit D family.</text>
</comment>
<evidence type="ECO:0000256" key="2">
    <source>
        <dbReference type="ARBA" id="ARBA00004651"/>
    </source>
</evidence>
<comment type="function">
    <text evidence="1">NDH-1 shuttles electrons from NADH, via FMN and iron-sulfur (Fe-S) centers, to quinones in the respiratory chain. The immediate electron acceptor for the enzyme in this species is believed to be ubiquinone. Couples the redox reaction to proton translocation (for every two electrons transferred, four hydrogen ions are translocated across the cytoplasmic membrane), and thus conserves the redox energy in a proton gradient.</text>
</comment>
<dbReference type="AlphaFoldDB" id="A0A1H3WLB1"/>
<evidence type="ECO:0000256" key="9">
    <source>
        <dbReference type="SAM" id="Phobius"/>
    </source>
</evidence>
<dbReference type="GO" id="GO:0005886">
    <property type="term" value="C:plasma membrane"/>
    <property type="evidence" value="ECO:0007669"/>
    <property type="project" value="UniProtKB-SubCell"/>
</dbReference>
<evidence type="ECO:0000256" key="1">
    <source>
        <dbReference type="ARBA" id="ARBA00002378"/>
    </source>
</evidence>
<evidence type="ECO:0000256" key="4">
    <source>
        <dbReference type="ARBA" id="ARBA00022475"/>
    </source>
</evidence>
<feature type="transmembrane region" description="Helical" evidence="9">
    <location>
        <begin position="279"/>
        <end position="297"/>
    </location>
</feature>
<evidence type="ECO:0000256" key="3">
    <source>
        <dbReference type="ARBA" id="ARBA00005346"/>
    </source>
</evidence>
<dbReference type="Proteomes" id="UP000198703">
    <property type="component" value="Unassembled WGS sequence"/>
</dbReference>
<feature type="transmembrane region" description="Helical" evidence="9">
    <location>
        <begin position="304"/>
        <end position="323"/>
    </location>
</feature>
<dbReference type="PANTHER" id="PTHR42703:SF1">
    <property type="entry name" value="NA(+)_H(+) ANTIPORTER SUBUNIT D1"/>
    <property type="match status" value="1"/>
</dbReference>
<evidence type="ECO:0000256" key="5">
    <source>
        <dbReference type="ARBA" id="ARBA00022692"/>
    </source>
</evidence>
<dbReference type="PANTHER" id="PTHR42703">
    <property type="entry name" value="NADH DEHYDROGENASE"/>
    <property type="match status" value="1"/>
</dbReference>